<comment type="caution">
    <text evidence="2">The sequence shown here is derived from an EMBL/GenBank/DDBJ whole genome shotgun (WGS) entry which is preliminary data.</text>
</comment>
<proteinExistence type="predicted"/>
<accession>A0A9D2CYH0</accession>
<dbReference type="EMBL" id="DXCL01000016">
    <property type="protein sequence ID" value="HIZ03161.1"/>
    <property type="molecule type" value="Genomic_DNA"/>
</dbReference>
<keyword evidence="1" id="KW-0732">Signal</keyword>
<dbReference type="AlphaFoldDB" id="A0A9D2CYH0"/>
<sequence>MKKLIKTACIVLSVIFGLLSFSACAGGDLPPAVIFDGLLRGSFISGTGGGRSYEEEERQKLSEEARNIALRYYYEDDRYAGFLDENYSDNLYGAYSALQLARKAGNEEAVAAVLKEKLAGSFVALNLERLSLLDSYYYADLCEAFGYDLDETRLAVLKEKLNHSRREDFDILYLDSPQEFVGTSLLITAMFHELAPVFGSENLPADHEIERCASSAAFEKYVPQSELLFYSAGGYFIYALNEYGLFDEERKANTAEWFQSWQDYFESMELNSVSAILDYSEYVKIKSLYDGDLSDETVKITMAVKEIPLSEWAEIEDGNLISEALHFVSLSQDDELTAQLRSYALGYAEQYVLKSGVFSEQNTLAGIYLLSDSKQIDFEKIEAFVTERYIPGNIYNENAVSAVESMLWAAEITYALSADDFVYNKRKDLSKKFHEMYRLKMESLEGTEKLQYLRLLNDLADLYVKVFMPEAGPCFPVDMRKARDFVSDKIEADTLTLEEAFLAERVSVRIDNFNSKEEESWGNVANLYGYNLAQNKIISVSEVFKVYDESIGQDGLPPEGVIPTLREYMLIADFIDGVRYHDTESLQDETSALKTQEMEKRLQIYSDALTSANGLFALYKGGPVTPYSAWIGLRSGR</sequence>
<protein>
    <submittedName>
        <fullName evidence="2">Uncharacterized protein</fullName>
    </submittedName>
</protein>
<reference evidence="2" key="1">
    <citation type="journal article" date="2021" name="PeerJ">
        <title>Extensive microbial diversity within the chicken gut microbiome revealed by metagenomics and culture.</title>
        <authorList>
            <person name="Gilroy R."/>
            <person name="Ravi A."/>
            <person name="Getino M."/>
            <person name="Pursley I."/>
            <person name="Horton D.L."/>
            <person name="Alikhan N.F."/>
            <person name="Baker D."/>
            <person name="Gharbi K."/>
            <person name="Hall N."/>
            <person name="Watson M."/>
            <person name="Adriaenssens E.M."/>
            <person name="Foster-Nyarko E."/>
            <person name="Jarju S."/>
            <person name="Secka A."/>
            <person name="Antonio M."/>
            <person name="Oren A."/>
            <person name="Chaudhuri R.R."/>
            <person name="La Ragione R."/>
            <person name="Hildebrand F."/>
            <person name="Pallen M.J."/>
        </authorList>
    </citation>
    <scope>NUCLEOTIDE SEQUENCE</scope>
    <source>
        <strain evidence="2">CHK187-5294</strain>
    </source>
</reference>
<dbReference type="PROSITE" id="PS51257">
    <property type="entry name" value="PROKAR_LIPOPROTEIN"/>
    <property type="match status" value="1"/>
</dbReference>
<evidence type="ECO:0000313" key="2">
    <source>
        <dbReference type="EMBL" id="HIZ03161.1"/>
    </source>
</evidence>
<gene>
    <name evidence="2" type="ORF">H9727_02635</name>
</gene>
<reference evidence="2" key="2">
    <citation type="submission" date="2021-04" db="EMBL/GenBank/DDBJ databases">
        <authorList>
            <person name="Gilroy R."/>
        </authorList>
    </citation>
    <scope>NUCLEOTIDE SEQUENCE</scope>
    <source>
        <strain evidence="2">CHK187-5294</strain>
    </source>
</reference>
<feature type="signal peptide" evidence="1">
    <location>
        <begin position="1"/>
        <end position="25"/>
    </location>
</feature>
<evidence type="ECO:0000313" key="3">
    <source>
        <dbReference type="Proteomes" id="UP000824132"/>
    </source>
</evidence>
<feature type="chain" id="PRO_5038734703" evidence="1">
    <location>
        <begin position="26"/>
        <end position="637"/>
    </location>
</feature>
<dbReference type="Proteomes" id="UP000824132">
    <property type="component" value="Unassembled WGS sequence"/>
</dbReference>
<organism evidence="2 3">
    <name type="scientific">Candidatus Borkfalkia avistercoris</name>
    <dbReference type="NCBI Taxonomy" id="2838504"/>
    <lineage>
        <taxon>Bacteria</taxon>
        <taxon>Bacillati</taxon>
        <taxon>Bacillota</taxon>
        <taxon>Clostridia</taxon>
        <taxon>Christensenellales</taxon>
        <taxon>Christensenellaceae</taxon>
        <taxon>Candidatus Borkfalkia</taxon>
    </lineage>
</organism>
<evidence type="ECO:0000256" key="1">
    <source>
        <dbReference type="SAM" id="SignalP"/>
    </source>
</evidence>
<name>A0A9D2CYH0_9FIRM</name>